<reference evidence="1" key="2">
    <citation type="journal article" date="2015" name="Fish Shellfish Immunol.">
        <title>Early steps in the European eel (Anguilla anguilla)-Vibrio vulnificus interaction in the gills: Role of the RtxA13 toxin.</title>
        <authorList>
            <person name="Callol A."/>
            <person name="Pajuelo D."/>
            <person name="Ebbesson L."/>
            <person name="Teles M."/>
            <person name="MacKenzie S."/>
            <person name="Amaro C."/>
        </authorList>
    </citation>
    <scope>NUCLEOTIDE SEQUENCE</scope>
</reference>
<name>A0A0E9SRU8_ANGAN</name>
<organism evidence="1">
    <name type="scientific">Anguilla anguilla</name>
    <name type="common">European freshwater eel</name>
    <name type="synonym">Muraena anguilla</name>
    <dbReference type="NCBI Taxonomy" id="7936"/>
    <lineage>
        <taxon>Eukaryota</taxon>
        <taxon>Metazoa</taxon>
        <taxon>Chordata</taxon>
        <taxon>Craniata</taxon>
        <taxon>Vertebrata</taxon>
        <taxon>Euteleostomi</taxon>
        <taxon>Actinopterygii</taxon>
        <taxon>Neopterygii</taxon>
        <taxon>Teleostei</taxon>
        <taxon>Anguilliformes</taxon>
        <taxon>Anguillidae</taxon>
        <taxon>Anguilla</taxon>
    </lineage>
</organism>
<accession>A0A0E9SRU8</accession>
<proteinExistence type="predicted"/>
<dbReference type="EMBL" id="GBXM01064536">
    <property type="protein sequence ID" value="JAH44041.1"/>
    <property type="molecule type" value="Transcribed_RNA"/>
</dbReference>
<evidence type="ECO:0000313" key="1">
    <source>
        <dbReference type="EMBL" id="JAH44041.1"/>
    </source>
</evidence>
<protein>
    <submittedName>
        <fullName evidence="1">Uncharacterized protein</fullName>
    </submittedName>
</protein>
<reference evidence="1" key="1">
    <citation type="submission" date="2014-11" db="EMBL/GenBank/DDBJ databases">
        <authorList>
            <person name="Amaro Gonzalez C."/>
        </authorList>
    </citation>
    <scope>NUCLEOTIDE SEQUENCE</scope>
</reference>
<sequence>MGPSPSLLCANALRMKVIFWNQLIFTAATEHHQNVTSCCAAAVLSPAATFSLFVLRCMPFCVLLFRTVASG</sequence>
<dbReference type="AlphaFoldDB" id="A0A0E9SRU8"/>